<dbReference type="AlphaFoldDB" id="A0A813V632"/>
<dbReference type="SUPFAM" id="SSF74853">
    <property type="entry name" value="Lamin A/C globular tail domain"/>
    <property type="match status" value="1"/>
</dbReference>
<accession>A0A813V632</accession>
<dbReference type="PANTHER" id="PTHR45721:SF12">
    <property type="entry name" value="INTERMEDIATE FILAMENT PROTEIN IFA-1"/>
    <property type="match status" value="1"/>
</dbReference>
<dbReference type="GO" id="GO:0005200">
    <property type="term" value="F:structural constituent of cytoskeleton"/>
    <property type="evidence" value="ECO:0007669"/>
    <property type="project" value="TreeGrafter"/>
</dbReference>
<evidence type="ECO:0000313" key="6">
    <source>
        <dbReference type="Proteomes" id="UP000663879"/>
    </source>
</evidence>
<dbReference type="OrthoDB" id="2441647at2759"/>
<dbReference type="GO" id="GO:0051664">
    <property type="term" value="P:nuclear pore localization"/>
    <property type="evidence" value="ECO:0007669"/>
    <property type="project" value="TreeGrafter"/>
</dbReference>
<evidence type="ECO:0000313" key="5">
    <source>
        <dbReference type="EMBL" id="CAF0833174.1"/>
    </source>
</evidence>
<dbReference type="InterPro" id="IPR001322">
    <property type="entry name" value="Lamin_tail_dom"/>
</dbReference>
<keyword evidence="6" id="KW-1185">Reference proteome</keyword>
<dbReference type="Gene3D" id="2.60.40.1260">
    <property type="entry name" value="Lamin Tail domain"/>
    <property type="match status" value="1"/>
</dbReference>
<evidence type="ECO:0000256" key="1">
    <source>
        <dbReference type="ARBA" id="ARBA00022754"/>
    </source>
</evidence>
<feature type="domain" description="LTD" evidence="4">
    <location>
        <begin position="438"/>
        <end position="555"/>
    </location>
</feature>
<dbReference type="Gene3D" id="1.20.5.170">
    <property type="match status" value="1"/>
</dbReference>
<evidence type="ECO:0000256" key="3">
    <source>
        <dbReference type="SAM" id="Coils"/>
    </source>
</evidence>
<dbReference type="PROSITE" id="PS51841">
    <property type="entry name" value="LTD"/>
    <property type="match status" value="1"/>
</dbReference>
<dbReference type="Gene3D" id="1.20.5.1160">
    <property type="entry name" value="Vasodilator-stimulated phosphoprotein"/>
    <property type="match status" value="1"/>
</dbReference>
<dbReference type="InterPro" id="IPR036415">
    <property type="entry name" value="Lamin_tail_dom_sf"/>
</dbReference>
<dbReference type="GO" id="GO:0006998">
    <property type="term" value="P:nuclear envelope organization"/>
    <property type="evidence" value="ECO:0007669"/>
    <property type="project" value="TreeGrafter"/>
</dbReference>
<dbReference type="Proteomes" id="UP000663879">
    <property type="component" value="Unassembled WGS sequence"/>
</dbReference>
<keyword evidence="2 3" id="KW-0175">Coiled coil</keyword>
<feature type="coiled-coil region" evidence="3">
    <location>
        <begin position="261"/>
        <end position="288"/>
    </location>
</feature>
<reference evidence="5" key="1">
    <citation type="submission" date="2021-02" db="EMBL/GenBank/DDBJ databases">
        <authorList>
            <person name="Nowell W R."/>
        </authorList>
    </citation>
    <scope>NUCLEOTIDE SEQUENCE</scope>
    <source>
        <strain evidence="5">Ploen Becks lab</strain>
    </source>
</reference>
<dbReference type="Pfam" id="PF00038">
    <property type="entry name" value="Filament"/>
    <property type="match status" value="1"/>
</dbReference>
<feature type="coiled-coil region" evidence="3">
    <location>
        <begin position="316"/>
        <end position="385"/>
    </location>
</feature>
<evidence type="ECO:0000256" key="2">
    <source>
        <dbReference type="ARBA" id="ARBA00023054"/>
    </source>
</evidence>
<proteinExistence type="predicted"/>
<evidence type="ECO:0000259" key="4">
    <source>
        <dbReference type="PROSITE" id="PS51841"/>
    </source>
</evidence>
<dbReference type="Pfam" id="PF00932">
    <property type="entry name" value="LTD"/>
    <property type="match status" value="1"/>
</dbReference>
<sequence length="561" mass="65319">MSIRTTRTIERGVRTTPKSLSTTNLAVPRGSMSHRSSSPIEHVKEQITAFVGHSLLEKSELSKLNNRMANYVNTVKVLENENTNLANEINDRQNNWGEETRRVRDKYEQSLFDVRGQIDEVANLKTSADVRNKRAQYENIEYQRRVEDTLRAQNSDKNKILNLERELNQLGETKLLMSRSLQDALNDIEKYRQHRDDTWLNLVDLLNTLDDELYRRIAVEYNNQTLREHIEFIKQVNEKELQEMNQLSNILPFNDQVEFYKDQLKRVITNIRNDYEALNVEQQREMEEWMKVKQEEINSKARAQDPIHELEMNIQIENLETLRDNYDNNSKELDHLKHNYDSMAKRLQDLEQHVDSARNHMNETLEKQDNEIKNLNDDLGNLIDDYNNINSHKASLEYEIQVYKRLLDSQLERFAPTNPESTPKLENQTIVSSNQLGGKVQNKKEKKGSVGISDSSPDGKYIKIENTGSNNTPVDISGWTIKRKVDSNGEISYKLPQGVVLPPNKELVIWADSYRANRNQNDLITDFDNWGIGINSTTRLVNQNGEEKSSFSQQISFSSQY</sequence>
<keyword evidence="1" id="KW-0403">Intermediate filament</keyword>
<dbReference type="GO" id="GO:0031507">
    <property type="term" value="P:heterochromatin formation"/>
    <property type="evidence" value="ECO:0007669"/>
    <property type="project" value="TreeGrafter"/>
</dbReference>
<dbReference type="InterPro" id="IPR039008">
    <property type="entry name" value="IF_rod_dom"/>
</dbReference>
<dbReference type="GO" id="GO:0090435">
    <property type="term" value="P:protein localization to nuclear envelope"/>
    <property type="evidence" value="ECO:0007669"/>
    <property type="project" value="TreeGrafter"/>
</dbReference>
<protein>
    <recommendedName>
        <fullName evidence="4">LTD domain-containing protein</fullName>
    </recommendedName>
</protein>
<dbReference type="GO" id="GO:0005882">
    <property type="term" value="C:intermediate filament"/>
    <property type="evidence" value="ECO:0007669"/>
    <property type="project" value="UniProtKB-KW"/>
</dbReference>
<dbReference type="GO" id="GO:0005652">
    <property type="term" value="C:nuclear lamina"/>
    <property type="evidence" value="ECO:0007669"/>
    <property type="project" value="TreeGrafter"/>
</dbReference>
<comment type="caution">
    <text evidence="5">The sequence shown here is derived from an EMBL/GenBank/DDBJ whole genome shotgun (WGS) entry which is preliminary data.</text>
</comment>
<dbReference type="EMBL" id="CAJNOC010001081">
    <property type="protein sequence ID" value="CAF0833174.1"/>
    <property type="molecule type" value="Genomic_DNA"/>
</dbReference>
<name>A0A813V632_9BILA</name>
<gene>
    <name evidence="5" type="ORF">OXX778_LOCUS8073</name>
</gene>
<feature type="coiled-coil region" evidence="3">
    <location>
        <begin position="61"/>
        <end position="95"/>
    </location>
</feature>
<dbReference type="PANTHER" id="PTHR45721">
    <property type="entry name" value="LAMIN DM0-RELATED"/>
    <property type="match status" value="1"/>
</dbReference>
<dbReference type="GO" id="GO:0007097">
    <property type="term" value="P:nuclear migration"/>
    <property type="evidence" value="ECO:0007669"/>
    <property type="project" value="TreeGrafter"/>
</dbReference>
<organism evidence="5 6">
    <name type="scientific">Brachionus calyciflorus</name>
    <dbReference type="NCBI Taxonomy" id="104777"/>
    <lineage>
        <taxon>Eukaryota</taxon>
        <taxon>Metazoa</taxon>
        <taxon>Spiralia</taxon>
        <taxon>Gnathifera</taxon>
        <taxon>Rotifera</taxon>
        <taxon>Eurotatoria</taxon>
        <taxon>Monogononta</taxon>
        <taxon>Pseudotrocha</taxon>
        <taxon>Ploima</taxon>
        <taxon>Brachionidae</taxon>
        <taxon>Brachionus</taxon>
    </lineage>
</organism>
<dbReference type="SUPFAM" id="SSF64593">
    <property type="entry name" value="Intermediate filament protein, coiled coil region"/>
    <property type="match status" value="2"/>
</dbReference>
<dbReference type="SMART" id="SM01391">
    <property type="entry name" value="Filament"/>
    <property type="match status" value="1"/>
</dbReference>